<accession>A0ABS0SII0</accession>
<dbReference type="EMBL" id="JADGMQ010000019">
    <property type="protein sequence ID" value="MBI1622601.1"/>
    <property type="molecule type" value="Genomic_DNA"/>
</dbReference>
<reference evidence="1 2" key="1">
    <citation type="submission" date="2020-10" db="EMBL/GenBank/DDBJ databases">
        <title>Aquamicrobium zhengzhouensis sp. nov., a exopolysaccharide producing bacterium isolated from farmland soil.</title>
        <authorList>
            <person name="Wang X."/>
        </authorList>
    </citation>
    <scope>NUCLEOTIDE SEQUENCE [LARGE SCALE GENOMIC DNA]</scope>
    <source>
        <strain evidence="2">cd-1</strain>
    </source>
</reference>
<keyword evidence="2" id="KW-1185">Reference proteome</keyword>
<organism evidence="1 2">
    <name type="scientific">Aquamicrobium zhengzhouense</name>
    <dbReference type="NCBI Taxonomy" id="2781738"/>
    <lineage>
        <taxon>Bacteria</taxon>
        <taxon>Pseudomonadati</taxon>
        <taxon>Pseudomonadota</taxon>
        <taxon>Alphaproteobacteria</taxon>
        <taxon>Hyphomicrobiales</taxon>
        <taxon>Phyllobacteriaceae</taxon>
        <taxon>Aquamicrobium</taxon>
    </lineage>
</organism>
<comment type="caution">
    <text evidence="1">The sequence shown here is derived from an EMBL/GenBank/DDBJ whole genome shotgun (WGS) entry which is preliminary data.</text>
</comment>
<protein>
    <submittedName>
        <fullName evidence="1">Uncharacterized protein</fullName>
    </submittedName>
</protein>
<sequence length="63" mass="6836">MAIAGEDAMKKRLVEDGAEVLGGEFFLADDSLIYRTWAAGNNAGRAAQEQYISKTKPLTKAFV</sequence>
<evidence type="ECO:0000313" key="2">
    <source>
        <dbReference type="Proteomes" id="UP000601789"/>
    </source>
</evidence>
<dbReference type="Proteomes" id="UP000601789">
    <property type="component" value="Unassembled WGS sequence"/>
</dbReference>
<name>A0ABS0SII0_9HYPH</name>
<gene>
    <name evidence="1" type="ORF">IOD40_18255</name>
</gene>
<proteinExistence type="predicted"/>
<evidence type="ECO:0000313" key="1">
    <source>
        <dbReference type="EMBL" id="MBI1622601.1"/>
    </source>
</evidence>